<dbReference type="SFLD" id="SFLDS00003">
    <property type="entry name" value="Haloacid_Dehalogenase"/>
    <property type="match status" value="1"/>
</dbReference>
<accession>A0A376G2Q7</accession>
<organism evidence="1 2">
    <name type="scientific">Empedobacter falsenii</name>
    <dbReference type="NCBI Taxonomy" id="343874"/>
    <lineage>
        <taxon>Bacteria</taxon>
        <taxon>Pseudomonadati</taxon>
        <taxon>Bacteroidota</taxon>
        <taxon>Flavobacteriia</taxon>
        <taxon>Flavobacteriales</taxon>
        <taxon>Weeksellaceae</taxon>
        <taxon>Empedobacter</taxon>
    </lineage>
</organism>
<sequence length="211" mass="24718">MGKKINAIFFDFDGVIVNSQQLWELMFDEVIKIYRLDTICLVENDGMNFTTNEAIQLMLENQQRFTNHLYEEIIDWTEKFYVKNFHQFVQLNDHVAEMLEHLKANQIQIVLVSNSSRRQITYAFQQLKLHSYFDHTISADDVSKGKPNAEPYLKALSLCEKQKEEVLVIEDSLTGINSAKDAGLNYKIYNNSDYCLQPNYIADFRELIKEI</sequence>
<dbReference type="Pfam" id="PF13419">
    <property type="entry name" value="HAD_2"/>
    <property type="match status" value="1"/>
</dbReference>
<dbReference type="InterPro" id="IPR006439">
    <property type="entry name" value="HAD-SF_hydro_IA"/>
</dbReference>
<reference evidence="1 2" key="1">
    <citation type="submission" date="2018-06" db="EMBL/GenBank/DDBJ databases">
        <authorList>
            <consortium name="Pathogen Informatics"/>
            <person name="Doyle S."/>
        </authorList>
    </citation>
    <scope>NUCLEOTIDE SEQUENCE [LARGE SCALE GENOMIC DNA]</scope>
    <source>
        <strain evidence="1 2">NCTC13456</strain>
    </source>
</reference>
<dbReference type="InterPro" id="IPR023198">
    <property type="entry name" value="PGP-like_dom2"/>
</dbReference>
<dbReference type="Proteomes" id="UP000254737">
    <property type="component" value="Unassembled WGS sequence"/>
</dbReference>
<name>A0A376G2Q7_9FLAO</name>
<dbReference type="PANTHER" id="PTHR18901:SF38">
    <property type="entry name" value="PSEUDOURIDINE-5'-PHOSPHATASE"/>
    <property type="match status" value="1"/>
</dbReference>
<dbReference type="PRINTS" id="PR00413">
    <property type="entry name" value="HADHALOGNASE"/>
</dbReference>
<dbReference type="PANTHER" id="PTHR18901">
    <property type="entry name" value="2-DEOXYGLUCOSE-6-PHOSPHATE PHOSPHATASE 2"/>
    <property type="match status" value="1"/>
</dbReference>
<dbReference type="InterPro" id="IPR023214">
    <property type="entry name" value="HAD_sf"/>
</dbReference>
<dbReference type="InterPro" id="IPR041492">
    <property type="entry name" value="HAD_2"/>
</dbReference>
<dbReference type="EC" id="3.1.3.-" evidence="1"/>
<dbReference type="InterPro" id="IPR036412">
    <property type="entry name" value="HAD-like_sf"/>
</dbReference>
<gene>
    <name evidence="1" type="ORF">NCTC13456_00915</name>
</gene>
<dbReference type="GO" id="GO:0016787">
    <property type="term" value="F:hydrolase activity"/>
    <property type="evidence" value="ECO:0007669"/>
    <property type="project" value="UniProtKB-KW"/>
</dbReference>
<dbReference type="EMBL" id="UFXS01000001">
    <property type="protein sequence ID" value="STD54251.1"/>
    <property type="molecule type" value="Genomic_DNA"/>
</dbReference>
<dbReference type="SUPFAM" id="SSF56784">
    <property type="entry name" value="HAD-like"/>
    <property type="match status" value="1"/>
</dbReference>
<dbReference type="NCBIfam" id="TIGR01509">
    <property type="entry name" value="HAD-SF-IA-v3"/>
    <property type="match status" value="1"/>
</dbReference>
<keyword evidence="1" id="KW-0378">Hydrolase</keyword>
<evidence type="ECO:0000313" key="1">
    <source>
        <dbReference type="EMBL" id="STD54251.1"/>
    </source>
</evidence>
<dbReference type="NCBIfam" id="TIGR01549">
    <property type="entry name" value="HAD-SF-IA-v1"/>
    <property type="match status" value="1"/>
</dbReference>
<proteinExistence type="predicted"/>
<dbReference type="SFLD" id="SFLDG01129">
    <property type="entry name" value="C1.5:_HAD__Beta-PGM__Phosphata"/>
    <property type="match status" value="1"/>
</dbReference>
<evidence type="ECO:0000313" key="2">
    <source>
        <dbReference type="Proteomes" id="UP000254737"/>
    </source>
</evidence>
<protein>
    <submittedName>
        <fullName evidence="1">Phosphorylated carbohydrates phosphatase TM_1254</fullName>
        <ecNumber evidence="1">3.1.3.-</ecNumber>
    </submittedName>
</protein>
<dbReference type="SFLD" id="SFLDG01135">
    <property type="entry name" value="C1.5.6:_HAD__Beta-PGM__Phospha"/>
    <property type="match status" value="1"/>
</dbReference>
<dbReference type="Gene3D" id="1.10.150.240">
    <property type="entry name" value="Putative phosphatase, domain 2"/>
    <property type="match status" value="1"/>
</dbReference>
<dbReference type="STRING" id="343874.GCA_000805695_00836"/>
<dbReference type="AlphaFoldDB" id="A0A376G2Q7"/>
<dbReference type="RefSeq" id="WP_114999007.1">
    <property type="nucleotide sequence ID" value="NZ_UFXS01000001.1"/>
</dbReference>
<dbReference type="Gene3D" id="3.40.50.1000">
    <property type="entry name" value="HAD superfamily/HAD-like"/>
    <property type="match status" value="1"/>
</dbReference>